<dbReference type="AlphaFoldDB" id="A0A9P8XZS6"/>
<dbReference type="RefSeq" id="XP_046009335.1">
    <property type="nucleotide sequence ID" value="XM_046154773.1"/>
</dbReference>
<feature type="region of interest" description="Disordered" evidence="1">
    <location>
        <begin position="122"/>
        <end position="176"/>
    </location>
</feature>
<dbReference type="GeneID" id="70184319"/>
<evidence type="ECO:0000313" key="3">
    <source>
        <dbReference type="Proteomes" id="UP000756346"/>
    </source>
</evidence>
<evidence type="ECO:0000313" key="2">
    <source>
        <dbReference type="EMBL" id="KAH7026118.1"/>
    </source>
</evidence>
<name>A0A9P8XZS6_9PEZI</name>
<dbReference type="EMBL" id="JAGTJQ010000008">
    <property type="protein sequence ID" value="KAH7026118.1"/>
    <property type="molecule type" value="Genomic_DNA"/>
</dbReference>
<comment type="caution">
    <text evidence="2">The sequence shown here is derived from an EMBL/GenBank/DDBJ whole genome shotgun (WGS) entry which is preliminary data.</text>
</comment>
<gene>
    <name evidence="2" type="ORF">B0I36DRAFT_329912</name>
</gene>
<dbReference type="Proteomes" id="UP000756346">
    <property type="component" value="Unassembled WGS sequence"/>
</dbReference>
<protein>
    <submittedName>
        <fullName evidence="2">Uncharacterized protein</fullName>
    </submittedName>
</protein>
<keyword evidence="3" id="KW-1185">Reference proteome</keyword>
<evidence type="ECO:0000256" key="1">
    <source>
        <dbReference type="SAM" id="MobiDB-lite"/>
    </source>
</evidence>
<sequence length="176" mass="18321">MAAKQRSLARLARLRLPVDTIGAGGAADAGGAAFDPGPSHITLHGPSSSCLAHARSCRFYSNSVPSDSSHSLSVRDPPATLQTATLLTPGSPTKPSLNPFQPLPPPLSRLLWHRGIPIYKSLPRGRGSDGATQTPFSAAHPRAQPSCLSRGGHPNAVRHLGLPTHPPVEDLAALPP</sequence>
<proteinExistence type="predicted"/>
<organism evidence="2 3">
    <name type="scientific">Microdochium trichocladiopsis</name>
    <dbReference type="NCBI Taxonomy" id="1682393"/>
    <lineage>
        <taxon>Eukaryota</taxon>
        <taxon>Fungi</taxon>
        <taxon>Dikarya</taxon>
        <taxon>Ascomycota</taxon>
        <taxon>Pezizomycotina</taxon>
        <taxon>Sordariomycetes</taxon>
        <taxon>Xylariomycetidae</taxon>
        <taxon>Xylariales</taxon>
        <taxon>Microdochiaceae</taxon>
        <taxon>Microdochium</taxon>
    </lineage>
</organism>
<reference evidence="2" key="1">
    <citation type="journal article" date="2021" name="Nat. Commun.">
        <title>Genetic determinants of endophytism in the Arabidopsis root mycobiome.</title>
        <authorList>
            <person name="Mesny F."/>
            <person name="Miyauchi S."/>
            <person name="Thiergart T."/>
            <person name="Pickel B."/>
            <person name="Atanasova L."/>
            <person name="Karlsson M."/>
            <person name="Huettel B."/>
            <person name="Barry K.W."/>
            <person name="Haridas S."/>
            <person name="Chen C."/>
            <person name="Bauer D."/>
            <person name="Andreopoulos W."/>
            <person name="Pangilinan J."/>
            <person name="LaButti K."/>
            <person name="Riley R."/>
            <person name="Lipzen A."/>
            <person name="Clum A."/>
            <person name="Drula E."/>
            <person name="Henrissat B."/>
            <person name="Kohler A."/>
            <person name="Grigoriev I.V."/>
            <person name="Martin F.M."/>
            <person name="Hacquard S."/>
        </authorList>
    </citation>
    <scope>NUCLEOTIDE SEQUENCE</scope>
    <source>
        <strain evidence="2">MPI-CAGE-CH-0230</strain>
    </source>
</reference>
<accession>A0A9P8XZS6</accession>